<evidence type="ECO:0008006" key="4">
    <source>
        <dbReference type="Google" id="ProtNLM"/>
    </source>
</evidence>
<feature type="transmembrane region" description="Helical" evidence="1">
    <location>
        <begin position="24"/>
        <end position="44"/>
    </location>
</feature>
<keyword evidence="1" id="KW-0472">Membrane</keyword>
<dbReference type="Proteomes" id="UP000239907">
    <property type="component" value="Unassembled WGS sequence"/>
</dbReference>
<keyword evidence="3" id="KW-1185">Reference proteome</keyword>
<name>A0A2S7TXU0_9BACT</name>
<keyword evidence="1" id="KW-1133">Transmembrane helix</keyword>
<sequence>MKRAAKASPIANQRRGSFLVETTISLFVLVAIAIVLMDASFNILRPRTWTMKTNLVDAYLSQEVALMNSLDFDDIAAGSDTSGVTTGWGAGTTSTAVLANAVVLNGTPMGKMPGFTAGPNNGRDYTATVYRVRIIPQVSGTTIVNSATAADFEQDAAGQALSLADTGVNCYELQTHVVYTVGNDTYVKTRSVIRSQ</sequence>
<dbReference type="EMBL" id="MQWA01000001">
    <property type="protein sequence ID" value="PQJ27558.1"/>
    <property type="molecule type" value="Genomic_DNA"/>
</dbReference>
<organism evidence="2 3">
    <name type="scientific">Rubritalea profundi</name>
    <dbReference type="NCBI Taxonomy" id="1658618"/>
    <lineage>
        <taxon>Bacteria</taxon>
        <taxon>Pseudomonadati</taxon>
        <taxon>Verrucomicrobiota</taxon>
        <taxon>Verrucomicrobiia</taxon>
        <taxon>Verrucomicrobiales</taxon>
        <taxon>Rubritaleaceae</taxon>
        <taxon>Rubritalea</taxon>
    </lineage>
</organism>
<dbReference type="AlphaFoldDB" id="A0A2S7TXU0"/>
<gene>
    <name evidence="2" type="ORF">BSZ32_02980</name>
</gene>
<accession>A0A2S7TXU0</accession>
<evidence type="ECO:0000256" key="1">
    <source>
        <dbReference type="SAM" id="Phobius"/>
    </source>
</evidence>
<evidence type="ECO:0000313" key="2">
    <source>
        <dbReference type="EMBL" id="PQJ27558.1"/>
    </source>
</evidence>
<comment type="caution">
    <text evidence="2">The sequence shown here is derived from an EMBL/GenBank/DDBJ whole genome shotgun (WGS) entry which is preliminary data.</text>
</comment>
<keyword evidence="1" id="KW-0812">Transmembrane</keyword>
<protein>
    <recommendedName>
        <fullName evidence="4">Type 4 fimbrial biogenesis protein PilX N-terminal domain-containing protein</fullName>
    </recommendedName>
</protein>
<proteinExistence type="predicted"/>
<evidence type="ECO:0000313" key="3">
    <source>
        <dbReference type="Proteomes" id="UP000239907"/>
    </source>
</evidence>
<reference evidence="2 3" key="1">
    <citation type="submission" date="2016-12" db="EMBL/GenBank/DDBJ databases">
        <title>Study of bacterial adaptation to deep sea.</title>
        <authorList>
            <person name="Song J."/>
            <person name="Yoshizawa S."/>
            <person name="Kogure K."/>
        </authorList>
    </citation>
    <scope>NUCLEOTIDE SEQUENCE [LARGE SCALE GENOMIC DNA]</scope>
    <source>
        <strain evidence="2 3">SAORIC-165</strain>
    </source>
</reference>